<dbReference type="FunFam" id="1.20.1560.10:FF:000055">
    <property type="entry name" value="ABC multidrug transporter (Eurofung)"/>
    <property type="match status" value="1"/>
</dbReference>
<dbReference type="Pfam" id="PF24357">
    <property type="entry name" value="TMD0_ABC"/>
    <property type="match status" value="1"/>
</dbReference>
<dbReference type="GO" id="GO:0005524">
    <property type="term" value="F:ATP binding"/>
    <property type="evidence" value="ECO:0007669"/>
    <property type="project" value="UniProtKB-KW"/>
</dbReference>
<evidence type="ECO:0000256" key="10">
    <source>
        <dbReference type="ARBA" id="ARBA00023180"/>
    </source>
</evidence>
<dbReference type="InterPro" id="IPR027417">
    <property type="entry name" value="P-loop_NTPase"/>
</dbReference>
<keyword evidence="4" id="KW-1003">Cell membrane</keyword>
<evidence type="ECO:0000256" key="11">
    <source>
        <dbReference type="SAM" id="MobiDB-lite"/>
    </source>
</evidence>
<dbReference type="InterPro" id="IPR056227">
    <property type="entry name" value="TMD0_ABC"/>
</dbReference>
<dbReference type="GO" id="GO:0005886">
    <property type="term" value="C:plasma membrane"/>
    <property type="evidence" value="ECO:0007669"/>
    <property type="project" value="UniProtKB-SubCell"/>
</dbReference>
<sequence length="1454" mass="160794">MSQQRCSFALDDLWGPTVHPCRRAFDFTLLFEQSVLSILPSSLFLLFAVGRGYQLWRRHYLVSGWALLGSKLVTSTISACLQLALLVIYCLVPEDRTRVSIAATALNLVAAIGLALLSYAEHRKTTRPSFLINGYLLLTLLLDGVQVRSLWLANVRTSIASIFTATFVMGGVQTVVESVTKTRWLIQEHNAPSSPEDFAGIVSKTFFLWINNLIRLGYIRELAFEDLYPMPAGFSTVNLEKDLWDVWERAVKTGKNALLVSTIQALKMRLLSPILPRLCLIALTLTQPLLLVQMVNYIHAPSTPPERNIGYGLLGAYAIVYVGIAMTTAWYWHQTYQFITCVRGALVAVVYRKTLSLDVSSTTRSAALTIMNADVERIVGGLRMIHEIWANFIQVAFGAWLLERQVGVAVVPSLVIASVCALLTMRFGASAGRQQEAWMGVVEKRVGMTTNTLSAMKSLRMSGLMRKVMGILQQARENELKAAAGFRWWEIGAMMMGFLPVIISPVLTFAVFIAADHARHVTLDAGRMFSSLSLLMLISQPLSMLFQSAPELASMVACFQRIQQFLLTDPRSEQRKVVASTLNKLKPRNVEVEEKSSVTTAAAISIRSASFSWPGGVNPVLCNISLSIPRQKLTMVFGPVGCGKTSLLHALLGEIPASEGEIIVSTGTTAYCAQTPWVRDGTLRDNIVAFSDYDERWYKAVLHACALDEDLVHLQDGNDTQLGDHGANLSGGQKQRVSLARAIYARRSVYILDDVLSGLDATTEAKVLQRLLGPHGLLRNNGSTTVLASHAEHHAPYADHIIRLSANGEVVERESLSEFKRRPSSSTSDTSHAPISVPEIEMDAELPSTQANSPTVEKPQVAVSEIGSSSAATESANRVNVMVYYMLSIGKLFSLAYVLIAIVYAFLFCFPYAWAEWWSEANEKHPGYHQAMYMGIYALFQCSCLIALAVLGWHAVINVVSSAGRSLHWTLVQTTFRAPMSFFQATKLGSIVSRFSQDIQFVDTELPMALLNIFCSQYRRFLLSGAWSLMSTTGGLIMLGQILLIMTSSYWVAISYPVIFLVMFVLQKVYLRTSRQLRKMDLENKGPLYSQFMESLDGLATVRAFGWQEGLIRQNHKHLTRSQTPFYLLFCVQRWLALVMDCLAAGFVLLLIGLLIGLKDRISPGFAGVALSNVISLSGILTDIIMVWTEFETSLTSIGRVRDYASETPVEELSTETTTPPENWPDRGHIEFQNLTATYQTGTVPALRKISLRIEPGEKVGVCGRTGSGKSSLMMALFKMIEVTEGCIIIDGIATSTLPANIVRTAMNAIPQEPCFLPGSVRDNMDPHSVSDDASVNQALAAVHLEKIIEQQGGLDTDMAQVHLSHGQKQLFCLGRAILKRCRIVVLDEATSDIDVATERLIQKVIRERFKECTVITIAHRLDTILDSDRVLLLDHGEVVEFDSPADLLGRNRK</sequence>
<feature type="domain" description="ABC transporter" evidence="13">
    <location>
        <begin position="1230"/>
        <end position="1454"/>
    </location>
</feature>
<feature type="transmembrane region" description="Helical" evidence="12">
    <location>
        <begin position="65"/>
        <end position="89"/>
    </location>
</feature>
<feature type="transmembrane region" description="Helical" evidence="12">
    <location>
        <begin position="132"/>
        <end position="151"/>
    </location>
</feature>
<organism evidence="15 16">
    <name type="scientific">Aspergillus indologenus CBS 114.80</name>
    <dbReference type="NCBI Taxonomy" id="1450541"/>
    <lineage>
        <taxon>Eukaryota</taxon>
        <taxon>Fungi</taxon>
        <taxon>Dikarya</taxon>
        <taxon>Ascomycota</taxon>
        <taxon>Pezizomycotina</taxon>
        <taxon>Eurotiomycetes</taxon>
        <taxon>Eurotiomycetidae</taxon>
        <taxon>Eurotiales</taxon>
        <taxon>Aspergillaceae</taxon>
        <taxon>Aspergillus</taxon>
        <taxon>Aspergillus subgen. Circumdati</taxon>
    </lineage>
</organism>
<dbReference type="PANTHER" id="PTHR24223">
    <property type="entry name" value="ATP-BINDING CASSETTE SUB-FAMILY C"/>
    <property type="match status" value="1"/>
</dbReference>
<dbReference type="InterPro" id="IPR050173">
    <property type="entry name" value="ABC_transporter_C-like"/>
</dbReference>
<evidence type="ECO:0000256" key="2">
    <source>
        <dbReference type="ARBA" id="ARBA00009726"/>
    </source>
</evidence>
<accession>A0A2V5JGW4</accession>
<dbReference type="InterPro" id="IPR044746">
    <property type="entry name" value="ABCC_6TM_D1"/>
</dbReference>
<feature type="transmembrane region" description="Helical" evidence="12">
    <location>
        <begin position="1050"/>
        <end position="1071"/>
    </location>
</feature>
<feature type="transmembrane region" description="Helical" evidence="12">
    <location>
        <begin position="311"/>
        <end position="332"/>
    </location>
</feature>
<dbReference type="GO" id="GO:0140359">
    <property type="term" value="F:ABC-type transporter activity"/>
    <property type="evidence" value="ECO:0007669"/>
    <property type="project" value="InterPro"/>
</dbReference>
<feature type="transmembrane region" description="Helical" evidence="12">
    <location>
        <begin position="35"/>
        <end position="53"/>
    </location>
</feature>
<evidence type="ECO:0000256" key="8">
    <source>
        <dbReference type="ARBA" id="ARBA00022989"/>
    </source>
</evidence>
<dbReference type="PROSITE" id="PS50929">
    <property type="entry name" value="ABC_TM1F"/>
    <property type="match status" value="2"/>
</dbReference>
<name>A0A2V5JGW4_9EURO</name>
<evidence type="ECO:0000259" key="13">
    <source>
        <dbReference type="PROSITE" id="PS50893"/>
    </source>
</evidence>
<dbReference type="Pfam" id="PF00005">
    <property type="entry name" value="ABC_tran"/>
    <property type="match status" value="2"/>
</dbReference>
<keyword evidence="5 12" id="KW-0812">Transmembrane</keyword>
<evidence type="ECO:0000256" key="7">
    <source>
        <dbReference type="ARBA" id="ARBA00022840"/>
    </source>
</evidence>
<dbReference type="InterPro" id="IPR003593">
    <property type="entry name" value="AAA+_ATPase"/>
</dbReference>
<keyword evidence="9 12" id="KW-0472">Membrane</keyword>
<feature type="transmembrane region" description="Helical" evidence="12">
    <location>
        <begin position="892"/>
        <end position="914"/>
    </location>
</feature>
<dbReference type="FunFam" id="1.20.1560.10:FF:000066">
    <property type="entry name" value="ABC multidrug transporter (Eurofung)"/>
    <property type="match status" value="1"/>
</dbReference>
<dbReference type="SUPFAM" id="SSF52540">
    <property type="entry name" value="P-loop containing nucleoside triphosphate hydrolases"/>
    <property type="match status" value="2"/>
</dbReference>
<dbReference type="Gene3D" id="1.20.1560.10">
    <property type="entry name" value="ABC transporter type 1, transmembrane domain"/>
    <property type="match status" value="2"/>
</dbReference>
<dbReference type="CDD" id="cd18580">
    <property type="entry name" value="ABC_6TM_ABCC_D2"/>
    <property type="match status" value="1"/>
</dbReference>
<keyword evidence="15" id="KW-0378">Hydrolase</keyword>
<reference evidence="15 16" key="1">
    <citation type="submission" date="2018-02" db="EMBL/GenBank/DDBJ databases">
        <title>The genomes of Aspergillus section Nigri reveals drivers in fungal speciation.</title>
        <authorList>
            <consortium name="DOE Joint Genome Institute"/>
            <person name="Vesth T.C."/>
            <person name="Nybo J."/>
            <person name="Theobald S."/>
            <person name="Brandl J."/>
            <person name="Frisvad J.C."/>
            <person name="Nielsen K.F."/>
            <person name="Lyhne E.K."/>
            <person name="Kogle M.E."/>
            <person name="Kuo A."/>
            <person name="Riley R."/>
            <person name="Clum A."/>
            <person name="Nolan M."/>
            <person name="Lipzen A."/>
            <person name="Salamov A."/>
            <person name="Henrissat B."/>
            <person name="Wiebenga A."/>
            <person name="De vries R.P."/>
            <person name="Grigoriev I.V."/>
            <person name="Mortensen U.H."/>
            <person name="Andersen M.R."/>
            <person name="Baker S.E."/>
        </authorList>
    </citation>
    <scope>NUCLEOTIDE SEQUENCE [LARGE SCALE GENOMIC DNA]</scope>
    <source>
        <strain evidence="15 16">CBS 114.80</strain>
    </source>
</reference>
<dbReference type="PROSITE" id="PS00211">
    <property type="entry name" value="ABC_TRANSPORTER_1"/>
    <property type="match status" value="2"/>
</dbReference>
<feature type="transmembrane region" description="Helical" evidence="12">
    <location>
        <begin position="408"/>
        <end position="429"/>
    </location>
</feature>
<dbReference type="GO" id="GO:0016887">
    <property type="term" value="F:ATP hydrolysis activity"/>
    <property type="evidence" value="ECO:0007669"/>
    <property type="project" value="InterPro"/>
</dbReference>
<evidence type="ECO:0000313" key="15">
    <source>
        <dbReference type="EMBL" id="PYI35756.1"/>
    </source>
</evidence>
<feature type="transmembrane region" description="Helical" evidence="12">
    <location>
        <begin position="278"/>
        <end position="299"/>
    </location>
</feature>
<comment type="subcellular location">
    <subcellularLocation>
        <location evidence="1">Cell membrane</location>
        <topology evidence="1">Multi-pass membrane protein</topology>
    </subcellularLocation>
</comment>
<proteinExistence type="inferred from homology"/>
<dbReference type="InterPro" id="IPR044726">
    <property type="entry name" value="ABCC_6TM_D2"/>
</dbReference>
<feature type="domain" description="ABC transmembrane type-1" evidence="14">
    <location>
        <begin position="278"/>
        <end position="554"/>
    </location>
</feature>
<keyword evidence="16" id="KW-1185">Reference proteome</keyword>
<dbReference type="CDD" id="cd03250">
    <property type="entry name" value="ABCC_MRP_domain1"/>
    <property type="match status" value="1"/>
</dbReference>
<dbReference type="SUPFAM" id="SSF90123">
    <property type="entry name" value="ABC transporter transmembrane region"/>
    <property type="match status" value="2"/>
</dbReference>
<dbReference type="InterPro" id="IPR017871">
    <property type="entry name" value="ABC_transporter-like_CS"/>
</dbReference>
<feature type="domain" description="ABC transmembrane type-1" evidence="14">
    <location>
        <begin position="898"/>
        <end position="1193"/>
    </location>
</feature>
<evidence type="ECO:0000256" key="5">
    <source>
        <dbReference type="ARBA" id="ARBA00022692"/>
    </source>
</evidence>
<feature type="compositionally biased region" description="Polar residues" evidence="11">
    <location>
        <begin position="824"/>
        <end position="833"/>
    </location>
</feature>
<keyword evidence="3" id="KW-0813">Transport</keyword>
<feature type="domain" description="ABC transporter" evidence="13">
    <location>
        <begin position="606"/>
        <end position="832"/>
    </location>
</feature>
<evidence type="ECO:0000313" key="16">
    <source>
        <dbReference type="Proteomes" id="UP000248817"/>
    </source>
</evidence>
<evidence type="ECO:0000259" key="14">
    <source>
        <dbReference type="PROSITE" id="PS50929"/>
    </source>
</evidence>
<evidence type="ECO:0000256" key="3">
    <source>
        <dbReference type="ARBA" id="ARBA00022448"/>
    </source>
</evidence>
<dbReference type="InterPro" id="IPR036640">
    <property type="entry name" value="ABC1_TM_sf"/>
</dbReference>
<evidence type="ECO:0000256" key="4">
    <source>
        <dbReference type="ARBA" id="ARBA00022475"/>
    </source>
</evidence>
<feature type="region of interest" description="Disordered" evidence="11">
    <location>
        <begin position="815"/>
        <end position="836"/>
    </location>
</feature>
<keyword evidence="10" id="KW-0325">Glycoprotein</keyword>
<dbReference type="CDD" id="cd18579">
    <property type="entry name" value="ABC_6TM_ABCC_D1"/>
    <property type="match status" value="1"/>
</dbReference>
<feature type="transmembrane region" description="Helical" evidence="12">
    <location>
        <begin position="1135"/>
        <end position="1158"/>
    </location>
</feature>
<feature type="transmembrane region" description="Helical" evidence="12">
    <location>
        <begin position="491"/>
        <end position="515"/>
    </location>
</feature>
<dbReference type="SMART" id="SM00382">
    <property type="entry name" value="AAA"/>
    <property type="match status" value="2"/>
</dbReference>
<feature type="transmembrane region" description="Helical" evidence="12">
    <location>
        <begin position="101"/>
        <end position="120"/>
    </location>
</feature>
<dbReference type="PROSITE" id="PS50893">
    <property type="entry name" value="ABC_TRANSPORTER_2"/>
    <property type="match status" value="2"/>
</dbReference>
<dbReference type="Pfam" id="PF00664">
    <property type="entry name" value="ABC_membrane"/>
    <property type="match status" value="1"/>
</dbReference>
<evidence type="ECO:0000256" key="9">
    <source>
        <dbReference type="ARBA" id="ARBA00023136"/>
    </source>
</evidence>
<evidence type="ECO:0000256" key="1">
    <source>
        <dbReference type="ARBA" id="ARBA00004651"/>
    </source>
</evidence>
<dbReference type="EMBL" id="KZ825468">
    <property type="protein sequence ID" value="PYI35756.1"/>
    <property type="molecule type" value="Genomic_DNA"/>
</dbReference>
<dbReference type="FunFam" id="3.40.50.300:FF:000838">
    <property type="entry name" value="ABC multidrug transporter (Eurofung)"/>
    <property type="match status" value="1"/>
</dbReference>
<protein>
    <submittedName>
        <fullName evidence="15">P-loop containing nucleoside triphosphate hydrolase protein</fullName>
    </submittedName>
</protein>
<feature type="transmembrane region" description="Helical" evidence="12">
    <location>
        <begin position="934"/>
        <end position="956"/>
    </location>
</feature>
<comment type="similarity">
    <text evidence="2">Belongs to the ABC transporter superfamily. ABCC family. Conjugate transporter (TC 3.A.1.208) subfamily.</text>
</comment>
<keyword evidence="6" id="KW-0547">Nucleotide-binding</keyword>
<dbReference type="InterPro" id="IPR003439">
    <property type="entry name" value="ABC_transporter-like_ATP-bd"/>
</dbReference>
<dbReference type="CDD" id="cd03244">
    <property type="entry name" value="ABCC_MRP_domain2"/>
    <property type="match status" value="1"/>
</dbReference>
<gene>
    <name evidence="15" type="ORF">BP00DRAFT_477954</name>
</gene>
<evidence type="ECO:0000256" key="12">
    <source>
        <dbReference type="SAM" id="Phobius"/>
    </source>
</evidence>
<dbReference type="Gene3D" id="3.40.50.300">
    <property type="entry name" value="P-loop containing nucleotide triphosphate hydrolases"/>
    <property type="match status" value="2"/>
</dbReference>
<dbReference type="Proteomes" id="UP000248817">
    <property type="component" value="Unassembled WGS sequence"/>
</dbReference>
<dbReference type="PANTHER" id="PTHR24223:SF399">
    <property type="entry name" value="ABC TRANSPORTER ATNG"/>
    <property type="match status" value="1"/>
</dbReference>
<dbReference type="InterPro" id="IPR011527">
    <property type="entry name" value="ABC1_TM_dom"/>
</dbReference>
<keyword evidence="8 12" id="KW-1133">Transmembrane helix</keyword>
<evidence type="ECO:0000256" key="6">
    <source>
        <dbReference type="ARBA" id="ARBA00022741"/>
    </source>
</evidence>
<feature type="transmembrane region" description="Helical" evidence="12">
    <location>
        <begin position="1021"/>
        <end position="1044"/>
    </location>
</feature>
<keyword evidence="7" id="KW-0067">ATP-binding</keyword>